<evidence type="ECO:0000313" key="2">
    <source>
        <dbReference type="Proteomes" id="UP001165082"/>
    </source>
</evidence>
<gene>
    <name evidence="1" type="ORF">TrRE_jg2761</name>
</gene>
<dbReference type="AlphaFoldDB" id="A0A9W7CEI7"/>
<dbReference type="OrthoDB" id="10506609at2759"/>
<reference evidence="1" key="1">
    <citation type="submission" date="2022-07" db="EMBL/GenBank/DDBJ databases">
        <title>Genome analysis of Parmales, a sister group of diatoms, reveals the evolutionary specialization of diatoms from phago-mixotrophs to photoautotrophs.</title>
        <authorList>
            <person name="Ban H."/>
            <person name="Sato S."/>
            <person name="Yoshikawa S."/>
            <person name="Kazumasa Y."/>
            <person name="Nakamura Y."/>
            <person name="Ichinomiya M."/>
            <person name="Saitoh K."/>
            <person name="Sato N."/>
            <person name="Blanc-Mathieu R."/>
            <person name="Endo H."/>
            <person name="Kuwata A."/>
            <person name="Ogata H."/>
        </authorList>
    </citation>
    <scope>NUCLEOTIDE SEQUENCE</scope>
</reference>
<dbReference type="EMBL" id="BRXZ01000083">
    <property type="protein sequence ID" value="GMI04671.1"/>
    <property type="molecule type" value="Genomic_DNA"/>
</dbReference>
<proteinExistence type="predicted"/>
<dbReference type="Proteomes" id="UP001165082">
    <property type="component" value="Unassembled WGS sequence"/>
</dbReference>
<keyword evidence="2" id="KW-1185">Reference proteome</keyword>
<name>A0A9W7CEI7_9STRA</name>
<comment type="caution">
    <text evidence="1">The sequence shown here is derived from an EMBL/GenBank/DDBJ whole genome shotgun (WGS) entry which is preliminary data.</text>
</comment>
<accession>A0A9W7CEI7</accession>
<sequence length="539" mass="58567">MRTCLFTPLCLTTFSGHQDKTQLDLKTRVWGGGGKGKGDGAQSCLDISGKWLVVDLLTTYFNSDRDMKLILLNIAFLLLALTKDLKTASADNLRALEAEGPTHQTDVSDGVTIRMEDGQVHRKLKGKGKGKGAGAQSCLDISGKWLVVDPLTTYFTNGFTSYGYVVFEFNMAHSDTPCNYFGQEYFHQVQDPEIAFEQPDEPVVLTTFPGYRGAREGDNQFVSFAGASQYEAPGSAEFCPCGKSAKLYRDALCFDGDGDVDGDVCVSKNVMFMVKFPDPDTVIVGKTHNMKLILLNIAFLLLALTKDLKTASADNLRALEAEGPTHQTDVSDGVKIGLSIIDGQVHRKLKGKGKGKGAGAQSCLDISGKWLILEPVTTYYTDRPIVDANVAFEIIQSGLAEGVDVDTPCNYFGLEYYHKVGAEAVYTEDPTILVSFTNFPNYNGNREGDNQFLSLAGFGNFAPGNVVLCPSGSTATIYRDSFCFAGGFGEGQEVCTNKSISYMVKFPDPDTVIVGKSQNELLLELVEQTGKIDGYFGFC</sequence>
<evidence type="ECO:0000313" key="1">
    <source>
        <dbReference type="EMBL" id="GMI04671.1"/>
    </source>
</evidence>
<protein>
    <submittedName>
        <fullName evidence="1">Uncharacterized protein</fullName>
    </submittedName>
</protein>
<organism evidence="1 2">
    <name type="scientific">Triparma retinervis</name>
    <dbReference type="NCBI Taxonomy" id="2557542"/>
    <lineage>
        <taxon>Eukaryota</taxon>
        <taxon>Sar</taxon>
        <taxon>Stramenopiles</taxon>
        <taxon>Ochrophyta</taxon>
        <taxon>Bolidophyceae</taxon>
        <taxon>Parmales</taxon>
        <taxon>Triparmaceae</taxon>
        <taxon>Triparma</taxon>
    </lineage>
</organism>